<sequence length="476" mass="53305">MSDLFSKQLKKQTARAKEKLLEGLGKAKATQDDVFDQHAANLVKQSKACERLYRDLKAYSAALRTMVQAQKTFRETIRELYETDWPDREHLCAITQSMDLQWDEFEKIISDRVMGSVNAYMAQFSELKAKVAKRGRKLVDFDGARNNYATVKASSKKGDDDPKVVKALADLQQAETLYRELNKELVDTLPATYDSRITFFVDTLQTIFNAESTNHAECGKNNKTLVTLLDNLGNSFDSLRVPRNASDQSVVHTPIDEQSIPTEGLPSQKSDMPIREPQPICPHVSTEAILTRPDSEHNDENAEKKVYPASSNLSKLLWLLFFQSLTDEPPAAVVGNGGNSEERNNKKSSEKSTVGNGTGEKGSKASLNPFDDDDDDDTKNPFNENNHGNEPHPEPRSPQKGDTRQEVNADRKILYKVRATHRYTAEDTDELTFDAGEVITVLEAREDDLLDDGWLFGVKQSDGVHGVFPANFTKSL</sequence>
<keyword evidence="4" id="KW-0963">Cytoplasm</keyword>
<dbReference type="PROSITE" id="PS51021">
    <property type="entry name" value="BAR"/>
    <property type="match status" value="1"/>
</dbReference>
<dbReference type="GO" id="GO:0005737">
    <property type="term" value="C:cytoplasm"/>
    <property type="evidence" value="ECO:0007669"/>
    <property type="project" value="UniProtKB-SubCell"/>
</dbReference>
<keyword evidence="12" id="KW-1185">Reference proteome</keyword>
<accession>A0A0N4TRF8</accession>
<keyword evidence="5" id="KW-0175">Coiled coil</keyword>
<evidence type="ECO:0000256" key="6">
    <source>
        <dbReference type="ARBA" id="ARBA00023136"/>
    </source>
</evidence>
<dbReference type="Gene3D" id="2.30.30.40">
    <property type="entry name" value="SH3 Domains"/>
    <property type="match status" value="1"/>
</dbReference>
<evidence type="ECO:0000313" key="13">
    <source>
        <dbReference type="WBParaSite" id="BPAG_0001123301-mRNA-1"/>
    </source>
</evidence>
<dbReference type="FunFam" id="1.20.1270.60:FF:000013">
    <property type="entry name" value="Amphiphysin isoform 2"/>
    <property type="match status" value="1"/>
</dbReference>
<dbReference type="InterPro" id="IPR003005">
    <property type="entry name" value="Amphiphysin"/>
</dbReference>
<dbReference type="PANTHER" id="PTHR46514:SF3">
    <property type="entry name" value="AMPHIPHYSIN"/>
    <property type="match status" value="1"/>
</dbReference>
<dbReference type="SUPFAM" id="SSF103657">
    <property type="entry name" value="BAR/IMD domain-like"/>
    <property type="match status" value="1"/>
</dbReference>
<evidence type="ECO:0000256" key="4">
    <source>
        <dbReference type="ARBA" id="ARBA00022490"/>
    </source>
</evidence>
<reference evidence="13" key="1">
    <citation type="submission" date="2017-02" db="UniProtKB">
        <authorList>
            <consortium name="WormBaseParasite"/>
        </authorList>
    </citation>
    <scope>IDENTIFICATION</scope>
</reference>
<name>A0A0N4TRF8_BRUPA</name>
<dbReference type="GO" id="GO:0005543">
    <property type="term" value="F:phospholipid binding"/>
    <property type="evidence" value="ECO:0007669"/>
    <property type="project" value="TreeGrafter"/>
</dbReference>
<protein>
    <submittedName>
        <fullName evidence="13">SH3 domain-containing GRB2-like protein</fullName>
    </submittedName>
</protein>
<dbReference type="PRINTS" id="PR01251">
    <property type="entry name" value="AMPHIPHYSIN"/>
</dbReference>
<dbReference type="GO" id="GO:0005886">
    <property type="term" value="C:plasma membrane"/>
    <property type="evidence" value="ECO:0007669"/>
    <property type="project" value="TreeGrafter"/>
</dbReference>
<proteinExistence type="predicted"/>
<dbReference type="SUPFAM" id="SSF50044">
    <property type="entry name" value="SH3-domain"/>
    <property type="match status" value="1"/>
</dbReference>
<evidence type="ECO:0000259" key="9">
    <source>
        <dbReference type="PROSITE" id="PS50002"/>
    </source>
</evidence>
<dbReference type="InterPro" id="IPR036028">
    <property type="entry name" value="SH3-like_dom_sf"/>
</dbReference>
<evidence type="ECO:0000256" key="1">
    <source>
        <dbReference type="ARBA" id="ARBA00004308"/>
    </source>
</evidence>
<feature type="region of interest" description="Disordered" evidence="8">
    <location>
        <begin position="332"/>
        <end position="410"/>
    </location>
</feature>
<dbReference type="Pfam" id="PF03114">
    <property type="entry name" value="BAR"/>
    <property type="match status" value="1"/>
</dbReference>
<dbReference type="InterPro" id="IPR004148">
    <property type="entry name" value="BAR_dom"/>
</dbReference>
<dbReference type="AlphaFoldDB" id="A0A0N4TRF8"/>
<dbReference type="GO" id="GO:0012505">
    <property type="term" value="C:endomembrane system"/>
    <property type="evidence" value="ECO:0007669"/>
    <property type="project" value="UniProtKB-SubCell"/>
</dbReference>
<evidence type="ECO:0000256" key="2">
    <source>
        <dbReference type="ARBA" id="ARBA00004496"/>
    </source>
</evidence>
<evidence type="ECO:0000256" key="3">
    <source>
        <dbReference type="ARBA" id="ARBA00022443"/>
    </source>
</evidence>
<feature type="domain" description="BAR" evidence="10">
    <location>
        <begin position="20"/>
        <end position="238"/>
    </location>
</feature>
<keyword evidence="3 7" id="KW-0728">SH3 domain</keyword>
<comment type="subcellular location">
    <subcellularLocation>
        <location evidence="2">Cytoplasm</location>
    </subcellularLocation>
    <subcellularLocation>
        <location evidence="1">Endomembrane system</location>
    </subcellularLocation>
</comment>
<evidence type="ECO:0000259" key="10">
    <source>
        <dbReference type="PROSITE" id="PS51021"/>
    </source>
</evidence>
<feature type="compositionally biased region" description="Basic and acidic residues" evidence="8">
    <location>
        <begin position="387"/>
        <end position="410"/>
    </location>
</feature>
<organism evidence="13">
    <name type="scientific">Brugia pahangi</name>
    <name type="common">Filarial nematode worm</name>
    <dbReference type="NCBI Taxonomy" id="6280"/>
    <lineage>
        <taxon>Eukaryota</taxon>
        <taxon>Metazoa</taxon>
        <taxon>Ecdysozoa</taxon>
        <taxon>Nematoda</taxon>
        <taxon>Chromadorea</taxon>
        <taxon>Rhabditida</taxon>
        <taxon>Spirurina</taxon>
        <taxon>Spiruromorpha</taxon>
        <taxon>Filarioidea</taxon>
        <taxon>Onchocercidae</taxon>
        <taxon>Brugia</taxon>
    </lineage>
</organism>
<dbReference type="Proteomes" id="UP000278627">
    <property type="component" value="Unassembled WGS sequence"/>
</dbReference>
<dbReference type="PROSITE" id="PS50002">
    <property type="entry name" value="SH3"/>
    <property type="match status" value="1"/>
</dbReference>
<reference evidence="11 12" key="2">
    <citation type="submission" date="2018-11" db="EMBL/GenBank/DDBJ databases">
        <authorList>
            <consortium name="Pathogen Informatics"/>
        </authorList>
    </citation>
    <scope>NUCLEOTIDE SEQUENCE [LARGE SCALE GENOMIC DNA]</scope>
</reference>
<evidence type="ECO:0000256" key="5">
    <source>
        <dbReference type="ARBA" id="ARBA00023054"/>
    </source>
</evidence>
<feature type="domain" description="SH3" evidence="9">
    <location>
        <begin position="412"/>
        <end position="476"/>
    </location>
</feature>
<gene>
    <name evidence="11" type="ORF">BPAG_LOCUS11195</name>
</gene>
<dbReference type="Pfam" id="PF14604">
    <property type="entry name" value="SH3_9"/>
    <property type="match status" value="1"/>
</dbReference>
<evidence type="ECO:0000256" key="7">
    <source>
        <dbReference type="PROSITE-ProRule" id="PRU00192"/>
    </source>
</evidence>
<evidence type="ECO:0000256" key="8">
    <source>
        <dbReference type="SAM" id="MobiDB-lite"/>
    </source>
</evidence>
<evidence type="ECO:0000313" key="12">
    <source>
        <dbReference type="Proteomes" id="UP000278627"/>
    </source>
</evidence>
<dbReference type="CDD" id="cd07588">
    <property type="entry name" value="BAR_Amphiphysin"/>
    <property type="match status" value="1"/>
</dbReference>
<dbReference type="STRING" id="6280.A0A0N4TRF8"/>
<dbReference type="InterPro" id="IPR001452">
    <property type="entry name" value="SH3_domain"/>
</dbReference>
<dbReference type="InterPro" id="IPR027267">
    <property type="entry name" value="AH/BAR_dom_sf"/>
</dbReference>
<dbReference type="WBParaSite" id="BPAG_0001123301-mRNA-1">
    <property type="protein sequence ID" value="BPAG_0001123301-mRNA-1"/>
    <property type="gene ID" value="BPAG_0001123301"/>
</dbReference>
<evidence type="ECO:0000313" key="11">
    <source>
        <dbReference type="EMBL" id="VDN92381.1"/>
    </source>
</evidence>
<feature type="region of interest" description="Disordered" evidence="8">
    <location>
        <begin position="255"/>
        <end position="274"/>
    </location>
</feature>
<dbReference type="PANTHER" id="PTHR46514">
    <property type="entry name" value="AMPHIPHYSIN"/>
    <property type="match status" value="1"/>
</dbReference>
<feature type="compositionally biased region" description="Basic and acidic residues" evidence="8">
    <location>
        <begin position="340"/>
        <end position="350"/>
    </location>
</feature>
<feature type="compositionally biased region" description="Polar residues" evidence="8">
    <location>
        <begin position="259"/>
        <end position="270"/>
    </location>
</feature>
<dbReference type="SMART" id="SM00326">
    <property type="entry name" value="SH3"/>
    <property type="match status" value="1"/>
</dbReference>
<keyword evidence="6" id="KW-0472">Membrane</keyword>
<dbReference type="SMART" id="SM00721">
    <property type="entry name" value="BAR"/>
    <property type="match status" value="1"/>
</dbReference>
<dbReference type="EMBL" id="UZAD01013218">
    <property type="protein sequence ID" value="VDN92381.1"/>
    <property type="molecule type" value="Genomic_DNA"/>
</dbReference>
<dbReference type="Gene3D" id="1.20.1270.60">
    <property type="entry name" value="Arfaptin homology (AH) domain/BAR domain"/>
    <property type="match status" value="1"/>
</dbReference>